<name>A0ABT3S5E4_9MICO</name>
<dbReference type="RefSeq" id="WP_214519093.1">
    <property type="nucleotide sequence ID" value="NZ_CP104934.1"/>
</dbReference>
<dbReference type="Pfam" id="PF09837">
    <property type="entry name" value="DUF2064"/>
    <property type="match status" value="1"/>
</dbReference>
<dbReference type="EMBL" id="JAPJDE010000005">
    <property type="protein sequence ID" value="MCX2850031.1"/>
    <property type="molecule type" value="Genomic_DNA"/>
</dbReference>
<reference evidence="1 2" key="1">
    <citation type="submission" date="2022-11" db="EMBL/GenBank/DDBJ databases">
        <title>Taxonomy of Curtobacterium flaccumfaciens.</title>
        <authorList>
            <person name="Osdaghi E."/>
            <person name="Taghavi S.M."/>
            <person name="Hamidizade M."/>
            <person name="Abachi H."/>
            <person name="Fazliarab A."/>
            <person name="Baeyen S."/>
            <person name="Portier P."/>
            <person name="Van Vaerenbergh J."/>
            <person name="Jacques M.-A."/>
        </authorList>
    </citation>
    <scope>NUCLEOTIDE SEQUENCE [LARGE SCALE GENOMIC DNA]</scope>
    <source>
        <strain evidence="1 2">LMG 3715</strain>
    </source>
</reference>
<keyword evidence="2" id="KW-1185">Reference proteome</keyword>
<evidence type="ECO:0000313" key="1">
    <source>
        <dbReference type="EMBL" id="MCX2850031.1"/>
    </source>
</evidence>
<gene>
    <name evidence="1" type="ORF">ORG12_15220</name>
</gene>
<dbReference type="Gene3D" id="3.90.550.10">
    <property type="entry name" value="Spore Coat Polysaccharide Biosynthesis Protein SpsA, Chain A"/>
    <property type="match status" value="1"/>
</dbReference>
<evidence type="ECO:0000313" key="2">
    <source>
        <dbReference type="Proteomes" id="UP001207276"/>
    </source>
</evidence>
<proteinExistence type="predicted"/>
<accession>A0ABT3S5E4</accession>
<dbReference type="Proteomes" id="UP001207276">
    <property type="component" value="Unassembled WGS sequence"/>
</dbReference>
<dbReference type="PANTHER" id="PTHR36529">
    <property type="entry name" value="SLL1095 PROTEIN"/>
    <property type="match status" value="1"/>
</dbReference>
<organism evidence="1 2">
    <name type="scientific">Curtobacterium poinsettiae</name>
    <dbReference type="NCBI Taxonomy" id="159612"/>
    <lineage>
        <taxon>Bacteria</taxon>
        <taxon>Bacillati</taxon>
        <taxon>Actinomycetota</taxon>
        <taxon>Actinomycetes</taxon>
        <taxon>Micrococcales</taxon>
        <taxon>Microbacteriaceae</taxon>
        <taxon>Curtobacterium</taxon>
    </lineage>
</organism>
<dbReference type="InterPro" id="IPR029044">
    <property type="entry name" value="Nucleotide-diphossugar_trans"/>
</dbReference>
<comment type="caution">
    <text evidence="1">The sequence shown here is derived from an EMBL/GenBank/DDBJ whole genome shotgun (WGS) entry which is preliminary data.</text>
</comment>
<dbReference type="SUPFAM" id="SSF53448">
    <property type="entry name" value="Nucleotide-diphospho-sugar transferases"/>
    <property type="match status" value="1"/>
</dbReference>
<dbReference type="InterPro" id="IPR018641">
    <property type="entry name" value="Trfase_1_rSAM/seldom-assoc"/>
</dbReference>
<protein>
    <submittedName>
        <fullName evidence="1">DUF2064 domain-containing protein</fullName>
    </submittedName>
</protein>
<sequence length="221" mass="22970">MTAADAHGTDAARAGVTIAVVAKECLPGKVKTRLTPALSPEGAARVASASLGDTLATVRALPAARRVLFFDGDVVPASADGFEVLHQPGGGLDERLGFLFDAVDGPLLLVGMDTPQVSTADLAPVFDDAVRDAWFGPAEDGGFWSLYLRQPTGDLLRGVPMSRDDTGAVQLARLTDAGLDVGVLGELLDVDTMPDAERVADLAPDSDFTRALRAETVGSTR</sequence>
<dbReference type="PANTHER" id="PTHR36529:SF1">
    <property type="entry name" value="GLYCOSYLTRANSFERASE"/>
    <property type="match status" value="1"/>
</dbReference>